<reference evidence="2" key="1">
    <citation type="submission" date="2016-11" db="UniProtKB">
        <authorList>
            <consortium name="WormBaseParasite"/>
        </authorList>
    </citation>
    <scope>IDENTIFICATION</scope>
</reference>
<protein>
    <submittedName>
        <fullName evidence="2">Uncharacterized protein</fullName>
    </submittedName>
</protein>
<evidence type="ECO:0000313" key="2">
    <source>
        <dbReference type="WBParaSite" id="Hba_14575"/>
    </source>
</evidence>
<name>A0A1I7XAV4_HETBA</name>
<organism evidence="1 2">
    <name type="scientific">Heterorhabditis bacteriophora</name>
    <name type="common">Entomopathogenic nematode worm</name>
    <dbReference type="NCBI Taxonomy" id="37862"/>
    <lineage>
        <taxon>Eukaryota</taxon>
        <taxon>Metazoa</taxon>
        <taxon>Ecdysozoa</taxon>
        <taxon>Nematoda</taxon>
        <taxon>Chromadorea</taxon>
        <taxon>Rhabditida</taxon>
        <taxon>Rhabditina</taxon>
        <taxon>Rhabditomorpha</taxon>
        <taxon>Strongyloidea</taxon>
        <taxon>Heterorhabditidae</taxon>
        <taxon>Heterorhabditis</taxon>
    </lineage>
</organism>
<keyword evidence="1" id="KW-1185">Reference proteome</keyword>
<accession>A0A1I7XAV4</accession>
<dbReference type="Proteomes" id="UP000095283">
    <property type="component" value="Unplaced"/>
</dbReference>
<dbReference type="AlphaFoldDB" id="A0A1I7XAV4"/>
<dbReference type="WBParaSite" id="Hba_14575">
    <property type="protein sequence ID" value="Hba_14575"/>
    <property type="gene ID" value="Hba_14575"/>
</dbReference>
<proteinExistence type="predicted"/>
<evidence type="ECO:0000313" key="1">
    <source>
        <dbReference type="Proteomes" id="UP000095283"/>
    </source>
</evidence>
<sequence>MFRKPGEDNYYKTRHVVKAKPISEKYAKILGKAYSQGKSSSRVHREYGKRQNLEEMVREEKTGTAEDQLRLFSRTLIKSSKIRRRDDESVDDIAEMQHIKQKVDDKDKRKYAEKQKRDSPCLSLIDRSGLLASLSLSQPP</sequence>